<dbReference type="InterPro" id="IPR027640">
    <property type="entry name" value="Kinesin-like_fam"/>
</dbReference>
<accession>A0A2U1MCC4</accession>
<organism evidence="4 5">
    <name type="scientific">Artemisia annua</name>
    <name type="common">Sweet wormwood</name>
    <dbReference type="NCBI Taxonomy" id="35608"/>
    <lineage>
        <taxon>Eukaryota</taxon>
        <taxon>Viridiplantae</taxon>
        <taxon>Streptophyta</taxon>
        <taxon>Embryophyta</taxon>
        <taxon>Tracheophyta</taxon>
        <taxon>Spermatophyta</taxon>
        <taxon>Magnoliopsida</taxon>
        <taxon>eudicotyledons</taxon>
        <taxon>Gunneridae</taxon>
        <taxon>Pentapetalae</taxon>
        <taxon>asterids</taxon>
        <taxon>campanulids</taxon>
        <taxon>Asterales</taxon>
        <taxon>Asteraceae</taxon>
        <taxon>Asteroideae</taxon>
        <taxon>Anthemideae</taxon>
        <taxon>Artemisiinae</taxon>
        <taxon>Artemisia</taxon>
    </lineage>
</organism>
<dbReference type="PANTHER" id="PTHR47968">
    <property type="entry name" value="CENTROMERE PROTEIN E"/>
    <property type="match status" value="1"/>
</dbReference>
<dbReference type="EMBL" id="PKPP01005767">
    <property type="protein sequence ID" value="PWA58905.1"/>
    <property type="molecule type" value="Genomic_DNA"/>
</dbReference>
<dbReference type="PROSITE" id="PS50067">
    <property type="entry name" value="KINESIN_MOTOR_2"/>
    <property type="match status" value="1"/>
</dbReference>
<keyword evidence="1" id="KW-0505">Motor protein</keyword>
<dbReference type="InterPro" id="IPR036961">
    <property type="entry name" value="Kinesin_motor_dom_sf"/>
</dbReference>
<dbReference type="STRING" id="35608.A0A2U1MCC4"/>
<feature type="domain" description="Kinesin motor" evidence="3">
    <location>
        <begin position="1"/>
        <end position="105"/>
    </location>
</feature>
<dbReference type="InterPro" id="IPR027417">
    <property type="entry name" value="P-loop_NTPase"/>
</dbReference>
<dbReference type="SUPFAM" id="SSF52540">
    <property type="entry name" value="P-loop containing nucleoside triphosphate hydrolases"/>
    <property type="match status" value="1"/>
</dbReference>
<dbReference type="Pfam" id="PF00225">
    <property type="entry name" value="Kinesin"/>
    <property type="match status" value="1"/>
</dbReference>
<evidence type="ECO:0000259" key="3">
    <source>
        <dbReference type="PROSITE" id="PS50067"/>
    </source>
</evidence>
<dbReference type="AlphaFoldDB" id="A0A2U1MCC4"/>
<comment type="caution">
    <text evidence="2">Lacks conserved residue(s) required for the propagation of feature annotation.</text>
</comment>
<dbReference type="GO" id="GO:0008017">
    <property type="term" value="F:microtubule binding"/>
    <property type="evidence" value="ECO:0007669"/>
    <property type="project" value="InterPro"/>
</dbReference>
<comment type="caution">
    <text evidence="4">The sequence shown here is derived from an EMBL/GenBank/DDBJ whole genome shotgun (WGS) entry which is preliminary data.</text>
</comment>
<evidence type="ECO:0000256" key="2">
    <source>
        <dbReference type="PROSITE-ProRule" id="PRU00283"/>
    </source>
</evidence>
<dbReference type="GO" id="GO:0005524">
    <property type="term" value="F:ATP binding"/>
    <property type="evidence" value="ECO:0007669"/>
    <property type="project" value="InterPro"/>
</dbReference>
<comment type="similarity">
    <text evidence="2">Belongs to the TRAFAC class myosin-kinesin ATPase superfamily. Kinesin family.</text>
</comment>
<dbReference type="PANTHER" id="PTHR47968:SF39">
    <property type="entry name" value="KINESIN-LIKE PROTEIN KIN-7B"/>
    <property type="match status" value="1"/>
</dbReference>
<gene>
    <name evidence="4" type="ORF">CTI12_AA399230</name>
</gene>
<reference evidence="4 5" key="1">
    <citation type="journal article" date="2018" name="Mol. Plant">
        <title>The genome of Artemisia annua provides insight into the evolution of Asteraceae family and artemisinin biosynthesis.</title>
        <authorList>
            <person name="Shen Q."/>
            <person name="Zhang L."/>
            <person name="Liao Z."/>
            <person name="Wang S."/>
            <person name="Yan T."/>
            <person name="Shi P."/>
            <person name="Liu M."/>
            <person name="Fu X."/>
            <person name="Pan Q."/>
            <person name="Wang Y."/>
            <person name="Lv Z."/>
            <person name="Lu X."/>
            <person name="Zhang F."/>
            <person name="Jiang W."/>
            <person name="Ma Y."/>
            <person name="Chen M."/>
            <person name="Hao X."/>
            <person name="Li L."/>
            <person name="Tang Y."/>
            <person name="Lv G."/>
            <person name="Zhou Y."/>
            <person name="Sun X."/>
            <person name="Brodelius P.E."/>
            <person name="Rose J.K.C."/>
            <person name="Tang K."/>
        </authorList>
    </citation>
    <scope>NUCLEOTIDE SEQUENCE [LARGE SCALE GENOMIC DNA]</scope>
    <source>
        <strain evidence="5">cv. Huhao1</strain>
        <tissue evidence="4">Leaf</tissue>
    </source>
</reference>
<name>A0A2U1MCC4_ARTAN</name>
<protein>
    <submittedName>
        <fullName evidence="4">Kinesin-like protein NACK2</fullName>
    </submittedName>
</protein>
<dbReference type="Proteomes" id="UP000245207">
    <property type="component" value="Unassembled WGS sequence"/>
</dbReference>
<dbReference type="Gene3D" id="3.40.850.10">
    <property type="entry name" value="Kinesin motor domain"/>
    <property type="match status" value="1"/>
</dbReference>
<keyword evidence="5" id="KW-1185">Reference proteome</keyword>
<evidence type="ECO:0000313" key="4">
    <source>
        <dbReference type="EMBL" id="PWA58905.1"/>
    </source>
</evidence>
<evidence type="ECO:0000256" key="1">
    <source>
        <dbReference type="ARBA" id="ARBA00023175"/>
    </source>
</evidence>
<dbReference type="GO" id="GO:0007018">
    <property type="term" value="P:microtubule-based movement"/>
    <property type="evidence" value="ECO:0007669"/>
    <property type="project" value="InterPro"/>
</dbReference>
<sequence>MFIGLTWLHYCFCKLMQRSHLMRSFNDSTFQTIESSLHDTSGPVRSLLASLLFLIYIKLLQSLVDLAGSERVAQTNVDGARLKEGSHINRSLLTLAIVIRKLSYS</sequence>
<proteinExistence type="inferred from homology"/>
<dbReference type="OrthoDB" id="3176171at2759"/>
<evidence type="ECO:0000313" key="5">
    <source>
        <dbReference type="Proteomes" id="UP000245207"/>
    </source>
</evidence>
<dbReference type="InterPro" id="IPR001752">
    <property type="entry name" value="Kinesin_motor_dom"/>
</dbReference>
<dbReference type="GO" id="GO:0003777">
    <property type="term" value="F:microtubule motor activity"/>
    <property type="evidence" value="ECO:0007669"/>
    <property type="project" value="InterPro"/>
</dbReference>